<dbReference type="STRING" id="307972.A0A2G8JKB8"/>
<evidence type="ECO:0000256" key="1">
    <source>
        <dbReference type="SAM" id="MobiDB-lite"/>
    </source>
</evidence>
<reference evidence="2 3" key="1">
    <citation type="journal article" date="2017" name="PLoS Biol.">
        <title>The sea cucumber genome provides insights into morphological evolution and visceral regeneration.</title>
        <authorList>
            <person name="Zhang X."/>
            <person name="Sun L."/>
            <person name="Yuan J."/>
            <person name="Sun Y."/>
            <person name="Gao Y."/>
            <person name="Zhang L."/>
            <person name="Li S."/>
            <person name="Dai H."/>
            <person name="Hamel J.F."/>
            <person name="Liu C."/>
            <person name="Yu Y."/>
            <person name="Liu S."/>
            <person name="Lin W."/>
            <person name="Guo K."/>
            <person name="Jin S."/>
            <person name="Xu P."/>
            <person name="Storey K.B."/>
            <person name="Huan P."/>
            <person name="Zhang T."/>
            <person name="Zhou Y."/>
            <person name="Zhang J."/>
            <person name="Lin C."/>
            <person name="Li X."/>
            <person name="Xing L."/>
            <person name="Huo D."/>
            <person name="Sun M."/>
            <person name="Wang L."/>
            <person name="Mercier A."/>
            <person name="Li F."/>
            <person name="Yang H."/>
            <person name="Xiang J."/>
        </authorList>
    </citation>
    <scope>NUCLEOTIDE SEQUENCE [LARGE SCALE GENOMIC DNA]</scope>
    <source>
        <strain evidence="2">Shaxun</strain>
        <tissue evidence="2">Muscle</tissue>
    </source>
</reference>
<comment type="caution">
    <text evidence="2">The sequence shown here is derived from an EMBL/GenBank/DDBJ whole genome shotgun (WGS) entry which is preliminary data.</text>
</comment>
<dbReference type="EMBL" id="MRZV01001727">
    <property type="protein sequence ID" value="PIK36175.1"/>
    <property type="molecule type" value="Genomic_DNA"/>
</dbReference>
<dbReference type="Proteomes" id="UP000230750">
    <property type="component" value="Unassembled WGS sequence"/>
</dbReference>
<proteinExistence type="predicted"/>
<protein>
    <submittedName>
        <fullName evidence="2">Uncharacterized protein</fullName>
    </submittedName>
</protein>
<keyword evidence="3" id="KW-1185">Reference proteome</keyword>
<evidence type="ECO:0000313" key="2">
    <source>
        <dbReference type="EMBL" id="PIK36175.1"/>
    </source>
</evidence>
<dbReference type="OrthoDB" id="6602453at2759"/>
<name>A0A2G8JKB8_STIJA</name>
<feature type="compositionally biased region" description="Basic and acidic residues" evidence="1">
    <location>
        <begin position="56"/>
        <end position="67"/>
    </location>
</feature>
<feature type="compositionally biased region" description="Polar residues" evidence="1">
    <location>
        <begin position="68"/>
        <end position="92"/>
    </location>
</feature>
<accession>A0A2G8JKB8</accession>
<feature type="region of interest" description="Disordered" evidence="1">
    <location>
        <begin position="1"/>
        <end position="107"/>
    </location>
</feature>
<sequence length="309" mass="34528">MNRVNGRWPPRFRRGSISDCTDKPPPNKTVRLKQTTLSFKPIESAEPCIPSSTQTRPERTVASKEKGTPSSNPNASANQEPSTSFDSSTLSTGIIEKPPQPIGLMDTPRPIILGSSSMSPDYDIGKFSLGKPKATDFTKAYILKTKWKGQAGFEWPFSCRKDGTNRYLRQSHLDKISDFAYSKTVGGILCKACVLVGIHETHFRTDATLGKLVTKALTRYDRITGATGDLKKHINTEYHKYAACRCHEFFSNYHKSTNVYKSMNSHHEKNNIALRGRDDSGPMDVDETKDRKEISGVFYGTELNLGIRN</sequence>
<gene>
    <name evidence="2" type="ORF">BSL78_26994</name>
</gene>
<dbReference type="AlphaFoldDB" id="A0A2G8JKB8"/>
<organism evidence="2 3">
    <name type="scientific">Stichopus japonicus</name>
    <name type="common">Sea cucumber</name>
    <dbReference type="NCBI Taxonomy" id="307972"/>
    <lineage>
        <taxon>Eukaryota</taxon>
        <taxon>Metazoa</taxon>
        <taxon>Echinodermata</taxon>
        <taxon>Eleutherozoa</taxon>
        <taxon>Echinozoa</taxon>
        <taxon>Holothuroidea</taxon>
        <taxon>Aspidochirotacea</taxon>
        <taxon>Aspidochirotida</taxon>
        <taxon>Stichopodidae</taxon>
        <taxon>Apostichopus</taxon>
    </lineage>
</organism>
<evidence type="ECO:0000313" key="3">
    <source>
        <dbReference type="Proteomes" id="UP000230750"/>
    </source>
</evidence>